<evidence type="ECO:0000256" key="1">
    <source>
        <dbReference type="SAM" id="SignalP"/>
    </source>
</evidence>
<accession>A0A1G2UZD2</accession>
<name>A0A1G2UZD2_9BACT</name>
<feature type="signal peptide" evidence="1">
    <location>
        <begin position="1"/>
        <end position="23"/>
    </location>
</feature>
<gene>
    <name evidence="3" type="ORF">A2431_03430</name>
</gene>
<dbReference type="Pfam" id="PF07589">
    <property type="entry name" value="PEP-CTERM"/>
    <property type="match status" value="1"/>
</dbReference>
<dbReference type="AlphaFoldDB" id="A0A1G2UZD2"/>
<protein>
    <recommendedName>
        <fullName evidence="2">Ice-binding protein C-terminal domain-containing protein</fullName>
    </recommendedName>
</protein>
<feature type="domain" description="Ice-binding protein C-terminal" evidence="2">
    <location>
        <begin position="181"/>
        <end position="208"/>
    </location>
</feature>
<dbReference type="InterPro" id="IPR013424">
    <property type="entry name" value="Ice-binding_C"/>
</dbReference>
<sequence length="211" mass="22077">MKKPLYVVMLVFLAMFMMVPVQAAPVVIDFVSGDGSATSSTGNVFTLIAHPLWGTTPGASWVSAYSGTGYGGGVVLPNWTSGAPTMSFTQTFVLPYGINSGSLTVGADDTAEVWLNSQLLKAGNFVPDNVCASGQVSCEQSEIMTLLLNPYLAQGTNTLTMGVYQLWGDVSGATWSGTASSVPEPSTYYTMGGALLGLGLVLAKLRRKQPS</sequence>
<organism evidence="3 4">
    <name type="scientific">Candidatus Zambryskibacteria bacterium RIFOXYC1_FULL_39_10</name>
    <dbReference type="NCBI Taxonomy" id="1802779"/>
    <lineage>
        <taxon>Bacteria</taxon>
        <taxon>Candidatus Zambryskiibacteriota</taxon>
    </lineage>
</organism>
<keyword evidence="1" id="KW-0732">Signal</keyword>
<feature type="chain" id="PRO_5009584792" description="Ice-binding protein C-terminal domain-containing protein" evidence="1">
    <location>
        <begin position="24"/>
        <end position="211"/>
    </location>
</feature>
<comment type="caution">
    <text evidence="3">The sequence shown here is derived from an EMBL/GenBank/DDBJ whole genome shotgun (WGS) entry which is preliminary data.</text>
</comment>
<proteinExistence type="predicted"/>
<reference evidence="3 4" key="1">
    <citation type="journal article" date="2016" name="Nat. Commun.">
        <title>Thousands of microbial genomes shed light on interconnected biogeochemical processes in an aquifer system.</title>
        <authorList>
            <person name="Anantharaman K."/>
            <person name="Brown C.T."/>
            <person name="Hug L.A."/>
            <person name="Sharon I."/>
            <person name="Castelle C.J."/>
            <person name="Probst A.J."/>
            <person name="Thomas B.C."/>
            <person name="Singh A."/>
            <person name="Wilkins M.J."/>
            <person name="Karaoz U."/>
            <person name="Brodie E.L."/>
            <person name="Williams K.H."/>
            <person name="Hubbard S.S."/>
            <person name="Banfield J.F."/>
        </authorList>
    </citation>
    <scope>NUCLEOTIDE SEQUENCE [LARGE SCALE GENOMIC DNA]</scope>
</reference>
<evidence type="ECO:0000313" key="4">
    <source>
        <dbReference type="Proteomes" id="UP000177697"/>
    </source>
</evidence>
<dbReference type="EMBL" id="MHWW01000014">
    <property type="protein sequence ID" value="OHB14725.1"/>
    <property type="molecule type" value="Genomic_DNA"/>
</dbReference>
<dbReference type="Gene3D" id="2.60.120.260">
    <property type="entry name" value="Galactose-binding domain-like"/>
    <property type="match status" value="1"/>
</dbReference>
<evidence type="ECO:0000313" key="3">
    <source>
        <dbReference type="EMBL" id="OHB14725.1"/>
    </source>
</evidence>
<evidence type="ECO:0000259" key="2">
    <source>
        <dbReference type="Pfam" id="PF07589"/>
    </source>
</evidence>
<dbReference type="Proteomes" id="UP000177697">
    <property type="component" value="Unassembled WGS sequence"/>
</dbReference>